<dbReference type="Pfam" id="PF01370">
    <property type="entry name" value="Epimerase"/>
    <property type="match status" value="1"/>
</dbReference>
<dbReference type="Gene3D" id="3.40.50.720">
    <property type="entry name" value="NAD(P)-binding Rossmann-like Domain"/>
    <property type="match status" value="1"/>
</dbReference>
<evidence type="ECO:0000313" key="2">
    <source>
        <dbReference type="EMBL" id="ORA61417.1"/>
    </source>
</evidence>
<name>A0A0M2ZKI4_9MYCO</name>
<dbReference type="InterPro" id="IPR051783">
    <property type="entry name" value="NAD(P)-dependent_oxidoreduct"/>
</dbReference>
<proteinExistence type="predicted"/>
<feature type="domain" description="NAD-dependent epimerase/dehydratase" evidence="1">
    <location>
        <begin position="3"/>
        <end position="211"/>
    </location>
</feature>
<organism evidence="2 3">
    <name type="scientific">Mycolicibacterium elephantis</name>
    <dbReference type="NCBI Taxonomy" id="81858"/>
    <lineage>
        <taxon>Bacteria</taxon>
        <taxon>Bacillati</taxon>
        <taxon>Actinomycetota</taxon>
        <taxon>Actinomycetes</taxon>
        <taxon>Mycobacteriales</taxon>
        <taxon>Mycobacteriaceae</taxon>
        <taxon>Mycolicibacterium</taxon>
    </lineage>
</organism>
<dbReference type="InterPro" id="IPR001509">
    <property type="entry name" value="Epimerase_deHydtase"/>
</dbReference>
<evidence type="ECO:0000313" key="3">
    <source>
        <dbReference type="Proteomes" id="UP000192772"/>
    </source>
</evidence>
<gene>
    <name evidence="2" type="ORF">BST23_21495</name>
</gene>
<dbReference type="PANTHER" id="PTHR48079">
    <property type="entry name" value="PROTEIN YEEZ"/>
    <property type="match status" value="1"/>
</dbReference>
<dbReference type="Proteomes" id="UP000192772">
    <property type="component" value="Unassembled WGS sequence"/>
</dbReference>
<dbReference type="RefSeq" id="WP_046752307.1">
    <property type="nucleotide sequence ID" value="NZ_LBNO01000036.1"/>
</dbReference>
<dbReference type="GO" id="GO:0004029">
    <property type="term" value="F:aldehyde dehydrogenase (NAD+) activity"/>
    <property type="evidence" value="ECO:0007669"/>
    <property type="project" value="TreeGrafter"/>
</dbReference>
<dbReference type="SUPFAM" id="SSF51735">
    <property type="entry name" value="NAD(P)-binding Rossmann-fold domains"/>
    <property type="match status" value="1"/>
</dbReference>
<dbReference type="EMBL" id="MVHP01000032">
    <property type="protein sequence ID" value="ORA61417.1"/>
    <property type="molecule type" value="Genomic_DNA"/>
</dbReference>
<reference evidence="2 3" key="1">
    <citation type="submission" date="2017-02" db="EMBL/GenBank/DDBJ databases">
        <title>The new phylogeny of genus Mycobacterium.</title>
        <authorList>
            <person name="Tortoli E."/>
            <person name="Trovato A."/>
            <person name="Cirillo D.M."/>
        </authorList>
    </citation>
    <scope>NUCLEOTIDE SEQUENCE [LARGE SCALE GENOMIC DNA]</scope>
    <source>
        <strain evidence="2 3">FI-09383</strain>
    </source>
</reference>
<dbReference type="PANTHER" id="PTHR48079:SF6">
    <property type="entry name" value="NAD(P)-BINDING DOMAIN-CONTAINING PROTEIN-RELATED"/>
    <property type="match status" value="1"/>
</dbReference>
<protein>
    <submittedName>
        <fullName evidence="2">Epimerase</fullName>
    </submittedName>
</protein>
<dbReference type="AlphaFoldDB" id="A0A0M2ZKI4"/>
<dbReference type="OrthoDB" id="9787292at2"/>
<dbReference type="GO" id="GO:0005737">
    <property type="term" value="C:cytoplasm"/>
    <property type="evidence" value="ECO:0007669"/>
    <property type="project" value="TreeGrafter"/>
</dbReference>
<dbReference type="InterPro" id="IPR036291">
    <property type="entry name" value="NAD(P)-bd_dom_sf"/>
</dbReference>
<sequence>MKILLTGATGLVGARLLPRLVEDGHDCRALVRRPRSVSHDVTEVIGDLADVESLAPAVTGVEAIVHLAAMFRTPDSDLIWRINRNGTGNLIAAVQERAPDARFIMASTAHVYDAESTRPGREDDAVDPKHAYPASKLAAENALRNSGLTWTIQRYGFVYGDGDGHLETLPGHAVNAGSHPAQRMSLIHHRDVATATRLALTGAFDGRIVNITDEAPTSLYELVTIAGGAMDPSSHALEHPWHLQMDGALARQLGFRATLRTIHHAVEQQAL</sequence>
<comment type="caution">
    <text evidence="2">The sequence shown here is derived from an EMBL/GenBank/DDBJ whole genome shotgun (WGS) entry which is preliminary data.</text>
</comment>
<evidence type="ECO:0000259" key="1">
    <source>
        <dbReference type="Pfam" id="PF01370"/>
    </source>
</evidence>
<dbReference type="STRING" id="81858.BST23_21495"/>
<accession>A0A0M2ZKI4</accession>